<organism evidence="1">
    <name type="scientific">marine sediment metagenome</name>
    <dbReference type="NCBI Taxonomy" id="412755"/>
    <lineage>
        <taxon>unclassified sequences</taxon>
        <taxon>metagenomes</taxon>
        <taxon>ecological metagenomes</taxon>
    </lineage>
</organism>
<evidence type="ECO:0000313" key="1">
    <source>
        <dbReference type="EMBL" id="KKK94977.1"/>
    </source>
</evidence>
<dbReference type="AlphaFoldDB" id="A0A0F8ZMD6"/>
<protein>
    <recommendedName>
        <fullName evidence="2">Transposase IS30-like HTH domain-containing protein</fullName>
    </recommendedName>
</protein>
<comment type="caution">
    <text evidence="1">The sequence shown here is derived from an EMBL/GenBank/DDBJ whole genome shotgun (WGS) entry which is preliminary data.</text>
</comment>
<reference evidence="1" key="1">
    <citation type="journal article" date="2015" name="Nature">
        <title>Complex archaea that bridge the gap between prokaryotes and eukaryotes.</title>
        <authorList>
            <person name="Spang A."/>
            <person name="Saw J.H."/>
            <person name="Jorgensen S.L."/>
            <person name="Zaremba-Niedzwiedzka K."/>
            <person name="Martijn J."/>
            <person name="Lind A.E."/>
            <person name="van Eijk R."/>
            <person name="Schleper C."/>
            <person name="Guy L."/>
            <person name="Ettema T.J."/>
        </authorList>
    </citation>
    <scope>NUCLEOTIDE SEQUENCE</scope>
</reference>
<feature type="non-terminal residue" evidence="1">
    <location>
        <position position="51"/>
    </location>
</feature>
<evidence type="ECO:0008006" key="2">
    <source>
        <dbReference type="Google" id="ProtNLM"/>
    </source>
</evidence>
<gene>
    <name evidence="1" type="ORF">LCGC14_2677450</name>
</gene>
<dbReference type="EMBL" id="LAZR01047115">
    <property type="protein sequence ID" value="KKK94977.1"/>
    <property type="molecule type" value="Genomic_DNA"/>
</dbReference>
<proteinExistence type="predicted"/>
<name>A0A0F8ZMD6_9ZZZZ</name>
<accession>A0A0F8ZMD6</accession>
<sequence length="51" mass="5862">MIVGKTPTGERKYQIETIWPQHKEVMRRLLLGEKHVAIARALNVTPAMVSY</sequence>